<evidence type="ECO:0000256" key="1">
    <source>
        <dbReference type="SAM" id="MobiDB-lite"/>
    </source>
</evidence>
<dbReference type="PANTHER" id="PTHR48228">
    <property type="entry name" value="SUCCINYL-COA--D-CITRAMALATE COA-TRANSFERASE"/>
    <property type="match status" value="1"/>
</dbReference>
<accession>A0A8J3XFW2</accession>
<name>A0A8J3XFW2_9ACTN</name>
<dbReference type="Gene3D" id="3.40.50.10540">
    <property type="entry name" value="Crotonobetainyl-coa:carnitine coa-transferase, domain 1"/>
    <property type="match status" value="1"/>
</dbReference>
<keyword evidence="2" id="KW-0808">Transferase</keyword>
<gene>
    <name evidence="2" type="ORF">Pph01_35290</name>
</gene>
<evidence type="ECO:0000313" key="3">
    <source>
        <dbReference type="Proteomes" id="UP000622547"/>
    </source>
</evidence>
<evidence type="ECO:0000313" key="2">
    <source>
        <dbReference type="EMBL" id="GII38526.1"/>
    </source>
</evidence>
<dbReference type="EMBL" id="BOOP01000014">
    <property type="protein sequence ID" value="GII38526.1"/>
    <property type="molecule type" value="Genomic_DNA"/>
</dbReference>
<protein>
    <submittedName>
        <fullName evidence="2">CoA transferase</fullName>
    </submittedName>
</protein>
<feature type="region of interest" description="Disordered" evidence="1">
    <location>
        <begin position="447"/>
        <end position="469"/>
    </location>
</feature>
<dbReference type="RefSeq" id="WP_204074167.1">
    <property type="nucleotide sequence ID" value="NZ_BAABHI010000031.1"/>
</dbReference>
<dbReference type="InterPro" id="IPR023606">
    <property type="entry name" value="CoA-Trfase_III_dom_1_sf"/>
</dbReference>
<organism evidence="2 3">
    <name type="scientific">Planotetraspora phitsanulokensis</name>
    <dbReference type="NCBI Taxonomy" id="575192"/>
    <lineage>
        <taxon>Bacteria</taxon>
        <taxon>Bacillati</taxon>
        <taxon>Actinomycetota</taxon>
        <taxon>Actinomycetes</taxon>
        <taxon>Streptosporangiales</taxon>
        <taxon>Streptosporangiaceae</taxon>
        <taxon>Planotetraspora</taxon>
    </lineage>
</organism>
<dbReference type="GO" id="GO:0016740">
    <property type="term" value="F:transferase activity"/>
    <property type="evidence" value="ECO:0007669"/>
    <property type="project" value="UniProtKB-KW"/>
</dbReference>
<dbReference type="SUPFAM" id="SSF89796">
    <property type="entry name" value="CoA-transferase family III (CaiB/BaiF)"/>
    <property type="match status" value="2"/>
</dbReference>
<dbReference type="PANTHER" id="PTHR48228:SF4">
    <property type="entry name" value="BLR3030 PROTEIN"/>
    <property type="match status" value="1"/>
</dbReference>
<dbReference type="Pfam" id="PF02515">
    <property type="entry name" value="CoA_transf_3"/>
    <property type="match status" value="1"/>
</dbReference>
<keyword evidence="3" id="KW-1185">Reference proteome</keyword>
<proteinExistence type="predicted"/>
<dbReference type="Proteomes" id="UP000622547">
    <property type="component" value="Unassembled WGS sequence"/>
</dbReference>
<reference evidence="2 3" key="1">
    <citation type="submission" date="2021-01" db="EMBL/GenBank/DDBJ databases">
        <title>Whole genome shotgun sequence of Planotetraspora phitsanulokensis NBRC 104273.</title>
        <authorList>
            <person name="Komaki H."/>
            <person name="Tamura T."/>
        </authorList>
    </citation>
    <scope>NUCLEOTIDE SEQUENCE [LARGE SCALE GENOMIC DNA]</scope>
    <source>
        <strain evidence="2 3">NBRC 104273</strain>
    </source>
</reference>
<dbReference type="InterPro" id="IPR003673">
    <property type="entry name" value="CoA-Trfase_fam_III"/>
</dbReference>
<comment type="caution">
    <text evidence="2">The sequence shown here is derived from an EMBL/GenBank/DDBJ whole genome shotgun (WGS) entry which is preliminary data.</text>
</comment>
<dbReference type="AlphaFoldDB" id="A0A8J3XFW2"/>
<sequence>MIASLIKRLGEDTGVVLPEVRVTGDDPVFASVFRVDVAAAASVGAVTAAVAAYWTRRGGAPAVDPDVSVDVRHAAAAFQSERHFRIDGEKAVLWAPLSGDYRTADGWIRLHCNFDHHRDAALRALGLAVGAGRDDVAAACAGRTGIDVEEAVTREGGCAAAMRTRQEWLAHPQGRAVAELPLVGLSRFTASATPALGGAREAVDGAREAVDGPRPLSGVRVLDLTRVIAGPVAARILAAHGAEVLRVGAAHLPEVPGLVVETAFGKRSCHVDLRSEPEVLRDLVRQVDVVIQAHRPGALRERGFAPEDLAVLRPGIVCVDISAYGSRGPWAGRRGFDSLVQMVSGIAHENGDGSRPVPLPAQALDHATGFLAAFGAVAGLLRRTGEGGSWHAEVSLARTAAWLDDLGRSAGDAPEPRVDDLLAGMESEFGTLTYVRPPGRIRGAEPYWASAPPSPGGHRAEWATATGTG</sequence>
<dbReference type="InterPro" id="IPR050509">
    <property type="entry name" value="CoA-transferase_III"/>
</dbReference>